<proteinExistence type="predicted"/>
<dbReference type="EMBL" id="QKZR01000002">
    <property type="protein sequence ID" value="PZX40926.1"/>
    <property type="molecule type" value="Genomic_DNA"/>
</dbReference>
<name>A0ABX5PYX2_9FLAO</name>
<accession>A0ABX5PYX2</accession>
<gene>
    <name evidence="1" type="ORF">LX97_01699</name>
</gene>
<evidence type="ECO:0000313" key="1">
    <source>
        <dbReference type="EMBL" id="PZX40926.1"/>
    </source>
</evidence>
<dbReference type="Proteomes" id="UP000248584">
    <property type="component" value="Unassembled WGS sequence"/>
</dbReference>
<organism evidence="1 2">
    <name type="scientific">Nonlabens dokdonensis</name>
    <dbReference type="NCBI Taxonomy" id="328515"/>
    <lineage>
        <taxon>Bacteria</taxon>
        <taxon>Pseudomonadati</taxon>
        <taxon>Bacteroidota</taxon>
        <taxon>Flavobacteriia</taxon>
        <taxon>Flavobacteriales</taxon>
        <taxon>Flavobacteriaceae</taxon>
        <taxon>Nonlabens</taxon>
    </lineage>
</organism>
<reference evidence="1 2" key="1">
    <citation type="submission" date="2018-06" db="EMBL/GenBank/DDBJ databases">
        <title>Genomic Encyclopedia of Archaeal and Bacterial Type Strains, Phase II (KMG-II): from individual species to whole genera.</title>
        <authorList>
            <person name="Goeker M."/>
        </authorList>
    </citation>
    <scope>NUCLEOTIDE SEQUENCE [LARGE SCALE GENOMIC DNA]</scope>
    <source>
        <strain evidence="1 2">DSM 17205</strain>
    </source>
</reference>
<sequence>MLKLIHIINPVKIGETSDLFIAQPITFESMRIAKEFASHEVDVELLTAHFSEDREIIPDYFTPTKDLHRSVLDLKEFKVRRKLPLIKDILERAVNYSDNSEYIVYTNVDIALMPHFYLFVKQQIQLGYDSFVINRRTITKQYSKLDQIPLMYAEVGHNHPGFDCFVFKKNLYNKFILNDVCIGVSKIGVTLLSNLLCFSNNFRLFHDKALTFHIGEDKVWQNKILQDYYNFNCDEALKSMTELLLIKPSLSENPIFEKHFSLLKNPNKDFKTKITIKQRIKKSLVYKVTNKILRFGT</sequence>
<evidence type="ECO:0000313" key="2">
    <source>
        <dbReference type="Proteomes" id="UP000248584"/>
    </source>
</evidence>
<keyword evidence="2" id="KW-1185">Reference proteome</keyword>
<protein>
    <submittedName>
        <fullName evidence="1">Uncharacterized protein</fullName>
    </submittedName>
</protein>
<comment type="caution">
    <text evidence="1">The sequence shown here is derived from an EMBL/GenBank/DDBJ whole genome shotgun (WGS) entry which is preliminary data.</text>
</comment>
<dbReference type="RefSeq" id="WP_015362897.1">
    <property type="nucleotide sequence ID" value="NZ_QKZR01000002.1"/>
</dbReference>